<reference evidence="12 13" key="1">
    <citation type="journal article" date="2022" name="Nat. Plants">
        <title>Genomes of leafy and leafless Platanthera orchids illuminate the evolution of mycoheterotrophy.</title>
        <authorList>
            <person name="Li M.H."/>
            <person name="Liu K.W."/>
            <person name="Li Z."/>
            <person name="Lu H.C."/>
            <person name="Ye Q.L."/>
            <person name="Zhang D."/>
            <person name="Wang J.Y."/>
            <person name="Li Y.F."/>
            <person name="Zhong Z.M."/>
            <person name="Liu X."/>
            <person name="Yu X."/>
            <person name="Liu D.K."/>
            <person name="Tu X.D."/>
            <person name="Liu B."/>
            <person name="Hao Y."/>
            <person name="Liao X.Y."/>
            <person name="Jiang Y.T."/>
            <person name="Sun W.H."/>
            <person name="Chen J."/>
            <person name="Chen Y.Q."/>
            <person name="Ai Y."/>
            <person name="Zhai J.W."/>
            <person name="Wu S.S."/>
            <person name="Zhou Z."/>
            <person name="Hsiao Y.Y."/>
            <person name="Wu W.L."/>
            <person name="Chen Y.Y."/>
            <person name="Lin Y.F."/>
            <person name="Hsu J.L."/>
            <person name="Li C.Y."/>
            <person name="Wang Z.W."/>
            <person name="Zhao X."/>
            <person name="Zhong W.Y."/>
            <person name="Ma X.K."/>
            <person name="Ma L."/>
            <person name="Huang J."/>
            <person name="Chen G.Z."/>
            <person name="Huang M.Z."/>
            <person name="Huang L."/>
            <person name="Peng D.H."/>
            <person name="Luo Y.B."/>
            <person name="Zou S.Q."/>
            <person name="Chen S.P."/>
            <person name="Lan S."/>
            <person name="Tsai W.C."/>
            <person name="Van de Peer Y."/>
            <person name="Liu Z.J."/>
        </authorList>
    </citation>
    <scope>NUCLEOTIDE SEQUENCE [LARGE SCALE GENOMIC DNA]</scope>
    <source>
        <strain evidence="12">Lor287</strain>
    </source>
</reference>
<evidence type="ECO:0000256" key="8">
    <source>
        <dbReference type="PROSITE-ProRule" id="PRU00282"/>
    </source>
</evidence>
<dbReference type="Gene3D" id="1.50.40.10">
    <property type="entry name" value="Mitochondrial carrier domain"/>
    <property type="match status" value="2"/>
</dbReference>
<comment type="subcellular location">
    <subcellularLocation>
        <location evidence="1">Membrane</location>
        <topology evidence="1">Multi-pass membrane protein</topology>
    </subcellularLocation>
</comment>
<evidence type="ECO:0000256" key="4">
    <source>
        <dbReference type="ARBA" id="ARBA00022692"/>
    </source>
</evidence>
<comment type="caution">
    <text evidence="12">The sequence shown here is derived from an EMBL/GenBank/DDBJ whole genome shotgun (WGS) entry which is preliminary data.</text>
</comment>
<dbReference type="Pfam" id="PF00153">
    <property type="entry name" value="Mito_carr"/>
    <property type="match status" value="3"/>
</dbReference>
<feature type="transmembrane region" description="Helical" evidence="11">
    <location>
        <begin position="184"/>
        <end position="202"/>
    </location>
</feature>
<dbReference type="AlphaFoldDB" id="A0AAP0GAU0"/>
<evidence type="ECO:0000256" key="7">
    <source>
        <dbReference type="ARBA" id="ARBA00023136"/>
    </source>
</evidence>
<evidence type="ECO:0000256" key="9">
    <source>
        <dbReference type="RuleBase" id="RU000488"/>
    </source>
</evidence>
<organism evidence="12 13">
    <name type="scientific">Platanthera zijinensis</name>
    <dbReference type="NCBI Taxonomy" id="2320716"/>
    <lineage>
        <taxon>Eukaryota</taxon>
        <taxon>Viridiplantae</taxon>
        <taxon>Streptophyta</taxon>
        <taxon>Embryophyta</taxon>
        <taxon>Tracheophyta</taxon>
        <taxon>Spermatophyta</taxon>
        <taxon>Magnoliopsida</taxon>
        <taxon>Liliopsida</taxon>
        <taxon>Asparagales</taxon>
        <taxon>Orchidaceae</taxon>
        <taxon>Orchidoideae</taxon>
        <taxon>Orchideae</taxon>
        <taxon>Orchidinae</taxon>
        <taxon>Platanthera</taxon>
    </lineage>
</organism>
<dbReference type="FunFam" id="1.50.40.10:FF:000097">
    <property type="entry name" value="Protein MITOFERRINLIKE 1, chloroplastic"/>
    <property type="match status" value="1"/>
</dbReference>
<evidence type="ECO:0000256" key="11">
    <source>
        <dbReference type="SAM" id="Phobius"/>
    </source>
</evidence>
<evidence type="ECO:0000313" key="12">
    <source>
        <dbReference type="EMBL" id="KAK8948633.1"/>
    </source>
</evidence>
<dbReference type="PROSITE" id="PS50920">
    <property type="entry name" value="SOLCAR"/>
    <property type="match status" value="3"/>
</dbReference>
<gene>
    <name evidence="12" type="ORF">KSP39_PZI006262</name>
</gene>
<protein>
    <submittedName>
        <fullName evidence="12">Uncharacterized protein</fullName>
    </submittedName>
</protein>
<proteinExistence type="inferred from homology"/>
<feature type="transmembrane region" description="Helical" evidence="11">
    <location>
        <begin position="144"/>
        <end position="164"/>
    </location>
</feature>
<dbReference type="InterPro" id="IPR023395">
    <property type="entry name" value="MCP_dom_sf"/>
</dbReference>
<evidence type="ECO:0000256" key="6">
    <source>
        <dbReference type="ARBA" id="ARBA00022989"/>
    </source>
</evidence>
<keyword evidence="3 9" id="KW-0813">Transport</keyword>
<evidence type="ECO:0000256" key="5">
    <source>
        <dbReference type="ARBA" id="ARBA00022737"/>
    </source>
</evidence>
<feature type="transmembrane region" description="Helical" evidence="11">
    <location>
        <begin position="90"/>
        <end position="110"/>
    </location>
</feature>
<dbReference type="EMBL" id="JBBWWQ010000004">
    <property type="protein sequence ID" value="KAK8948633.1"/>
    <property type="molecule type" value="Genomic_DNA"/>
</dbReference>
<feature type="repeat" description="Solcar" evidence="8">
    <location>
        <begin position="87"/>
        <end position="173"/>
    </location>
</feature>
<dbReference type="InterPro" id="IPR018108">
    <property type="entry name" value="MCP_transmembrane"/>
</dbReference>
<evidence type="ECO:0000313" key="13">
    <source>
        <dbReference type="Proteomes" id="UP001418222"/>
    </source>
</evidence>
<keyword evidence="4 8" id="KW-0812">Transmembrane</keyword>
<keyword evidence="13" id="KW-1185">Reference proteome</keyword>
<dbReference type="Proteomes" id="UP001418222">
    <property type="component" value="Unassembled WGS sequence"/>
</dbReference>
<sequence length="377" mass="40884">MDFHLSSSLDPIHPEDFTSHFIKLNTLLLSSHPKKPYINSLRSTRRRSRDPSFFSTSLSSQPQLFSTRSWASSPQSHPLLRSISVLDRSLIGAGAGAIAGAFTYVCLLPIDAVKTKLQTRGAAQIYSGAVDATLQIFRTQGLLGFYRGFSAVLVGSASSSAVYFGTCEFGKSLLSKFPAYPPFLIPPTAGAMGNVVSSAIMVPKELITQRMQAGAPGRSWEVFLKILEKDGILGLYAGYSATLLRNLPAGILSYSSFEYLKGFVLSRTGHGYLEPVQSVCCGALAGAISASLTTPLDVVKTRLMTQARGEASKKMTETVRQILMEEGWAGLYRGIGPRVLHSACFSAIGYFAFETARLAILHQYVQHREKPPVDDAL</sequence>
<dbReference type="SUPFAM" id="SSF103506">
    <property type="entry name" value="Mitochondrial carrier"/>
    <property type="match status" value="1"/>
</dbReference>
<dbReference type="PANTHER" id="PTHR45667">
    <property type="entry name" value="S-ADENOSYLMETHIONINE MITOCHONDRIAL CARRIER PROTEIN"/>
    <property type="match status" value="1"/>
</dbReference>
<evidence type="ECO:0000256" key="3">
    <source>
        <dbReference type="ARBA" id="ARBA00022448"/>
    </source>
</evidence>
<evidence type="ECO:0000256" key="2">
    <source>
        <dbReference type="ARBA" id="ARBA00006375"/>
    </source>
</evidence>
<feature type="repeat" description="Solcar" evidence="8">
    <location>
        <begin position="273"/>
        <end position="359"/>
    </location>
</feature>
<keyword evidence="5" id="KW-0677">Repeat</keyword>
<keyword evidence="7 8" id="KW-0472">Membrane</keyword>
<comment type="similarity">
    <text evidence="2 9">Belongs to the mitochondrial carrier (TC 2.A.29) family.</text>
</comment>
<evidence type="ECO:0000256" key="10">
    <source>
        <dbReference type="SAM" id="MobiDB-lite"/>
    </source>
</evidence>
<name>A0AAP0GAU0_9ASPA</name>
<evidence type="ECO:0000256" key="1">
    <source>
        <dbReference type="ARBA" id="ARBA00004141"/>
    </source>
</evidence>
<feature type="region of interest" description="Disordered" evidence="10">
    <location>
        <begin position="39"/>
        <end position="59"/>
    </location>
</feature>
<feature type="repeat" description="Solcar" evidence="8">
    <location>
        <begin position="181"/>
        <end position="263"/>
    </location>
</feature>
<accession>A0AAP0GAU0</accession>
<keyword evidence="6 11" id="KW-1133">Transmembrane helix</keyword>
<dbReference type="GO" id="GO:0016020">
    <property type="term" value="C:membrane"/>
    <property type="evidence" value="ECO:0007669"/>
    <property type="project" value="UniProtKB-SubCell"/>
</dbReference>